<dbReference type="InterPro" id="IPR010982">
    <property type="entry name" value="Lambda_DNA-bd_dom_sf"/>
</dbReference>
<dbReference type="EMBL" id="CP011497">
    <property type="protein sequence ID" value="AKJ14881.1"/>
    <property type="molecule type" value="Genomic_DNA"/>
</dbReference>
<dbReference type="InterPro" id="IPR001387">
    <property type="entry name" value="Cro/C1-type_HTH"/>
</dbReference>
<protein>
    <recommendedName>
        <fullName evidence="2">HTH cro/C1-type domain-containing protein</fullName>
    </recommendedName>
</protein>
<evidence type="ECO:0000259" key="2">
    <source>
        <dbReference type="PROSITE" id="PS50943"/>
    </source>
</evidence>
<evidence type="ECO:0000313" key="3">
    <source>
        <dbReference type="EMBL" id="AKJ14881.1"/>
    </source>
</evidence>
<reference evidence="3 4" key="1">
    <citation type="journal article" date="2015" name="ISME J.">
        <title>Draft Genome Sequence of Streptomyces incarnatus NRRL8089, which Produces the Nucleoside Antibiotic Sinefungin.</title>
        <authorList>
            <person name="Oshima K."/>
            <person name="Hattori M."/>
            <person name="Shimizu H."/>
            <person name="Fukuda K."/>
            <person name="Nemoto M."/>
            <person name="Inagaki K."/>
            <person name="Tamura T."/>
        </authorList>
    </citation>
    <scope>NUCLEOTIDE SEQUENCE [LARGE SCALE GENOMIC DNA]</scope>
    <source>
        <strain evidence="3 4">NRRL 8089</strain>
    </source>
</reference>
<evidence type="ECO:0000313" key="4">
    <source>
        <dbReference type="Proteomes" id="UP000035366"/>
    </source>
</evidence>
<keyword evidence="4" id="KW-1185">Reference proteome</keyword>
<dbReference type="Proteomes" id="UP000035366">
    <property type="component" value="Chromosome"/>
</dbReference>
<evidence type="ECO:0000256" key="1">
    <source>
        <dbReference type="SAM" id="MobiDB-lite"/>
    </source>
</evidence>
<accession>A0ABN4GW07</accession>
<gene>
    <name evidence="3" type="ORF">ABB07_33945</name>
</gene>
<feature type="domain" description="HTH cro/C1-type" evidence="2">
    <location>
        <begin position="63"/>
        <end position="88"/>
    </location>
</feature>
<dbReference type="Gene3D" id="1.10.260.40">
    <property type="entry name" value="lambda repressor-like DNA-binding domains"/>
    <property type="match status" value="1"/>
</dbReference>
<feature type="region of interest" description="Disordered" evidence="1">
    <location>
        <begin position="142"/>
        <end position="167"/>
    </location>
</feature>
<organism evidence="3 4">
    <name type="scientific">Streptomyces incarnatus</name>
    <dbReference type="NCBI Taxonomy" id="665007"/>
    <lineage>
        <taxon>Bacteria</taxon>
        <taxon>Bacillati</taxon>
        <taxon>Actinomycetota</taxon>
        <taxon>Actinomycetes</taxon>
        <taxon>Kitasatosporales</taxon>
        <taxon>Streptomycetaceae</taxon>
        <taxon>Streptomyces</taxon>
    </lineage>
</organism>
<sequence length="167" mass="18276">MGGAQSRRSGPPTERKIDRRLTTLIAAVYPDERRRPGYAKLAQEIRETTGRAISGTYLWELATGKKSNVTLDHLEALAQFFGVPTEYFVNDEVADKVDSQLALVSALRDAQVRHLALRAHGLSPASLDALLAMVEEVRRLQDLTGTDGKGNPRRAAAPDPGAQHPEH</sequence>
<name>A0ABN4GW07_9ACTN</name>
<proteinExistence type="predicted"/>
<dbReference type="RefSeq" id="WP_244189607.1">
    <property type="nucleotide sequence ID" value="NZ_CP011497.1"/>
</dbReference>
<dbReference type="PROSITE" id="PS50943">
    <property type="entry name" value="HTH_CROC1"/>
    <property type="match status" value="1"/>
</dbReference>